<accession>A0A0A9H7S4</accession>
<protein>
    <submittedName>
        <fullName evidence="1">Uncharacterized protein</fullName>
    </submittedName>
</protein>
<name>A0A0A9H7S4_ARUDO</name>
<evidence type="ECO:0000313" key="1">
    <source>
        <dbReference type="EMBL" id="JAE33235.1"/>
    </source>
</evidence>
<dbReference type="EMBL" id="GBRH01164661">
    <property type="protein sequence ID" value="JAE33235.1"/>
    <property type="molecule type" value="Transcribed_RNA"/>
</dbReference>
<reference evidence="1" key="1">
    <citation type="submission" date="2014-09" db="EMBL/GenBank/DDBJ databases">
        <authorList>
            <person name="Magalhaes I.L.F."/>
            <person name="Oliveira U."/>
            <person name="Santos F.R."/>
            <person name="Vidigal T.H.D.A."/>
            <person name="Brescovit A.D."/>
            <person name="Santos A.J."/>
        </authorList>
    </citation>
    <scope>NUCLEOTIDE SEQUENCE</scope>
    <source>
        <tissue evidence="1">Shoot tissue taken approximately 20 cm above the soil surface</tissue>
    </source>
</reference>
<proteinExistence type="predicted"/>
<organism evidence="1">
    <name type="scientific">Arundo donax</name>
    <name type="common">Giant reed</name>
    <name type="synonym">Donax arundinaceus</name>
    <dbReference type="NCBI Taxonomy" id="35708"/>
    <lineage>
        <taxon>Eukaryota</taxon>
        <taxon>Viridiplantae</taxon>
        <taxon>Streptophyta</taxon>
        <taxon>Embryophyta</taxon>
        <taxon>Tracheophyta</taxon>
        <taxon>Spermatophyta</taxon>
        <taxon>Magnoliopsida</taxon>
        <taxon>Liliopsida</taxon>
        <taxon>Poales</taxon>
        <taxon>Poaceae</taxon>
        <taxon>PACMAD clade</taxon>
        <taxon>Arundinoideae</taxon>
        <taxon>Arundineae</taxon>
        <taxon>Arundo</taxon>
    </lineage>
</organism>
<sequence>MVNVCGKDKMRK</sequence>
<reference evidence="1" key="2">
    <citation type="journal article" date="2015" name="Data Brief">
        <title>Shoot transcriptome of the giant reed, Arundo donax.</title>
        <authorList>
            <person name="Barrero R.A."/>
            <person name="Guerrero F.D."/>
            <person name="Moolhuijzen P."/>
            <person name="Goolsby J.A."/>
            <person name="Tidwell J."/>
            <person name="Bellgard S.E."/>
            <person name="Bellgard M.I."/>
        </authorList>
    </citation>
    <scope>NUCLEOTIDE SEQUENCE</scope>
    <source>
        <tissue evidence="1">Shoot tissue taken approximately 20 cm above the soil surface</tissue>
    </source>
</reference>